<dbReference type="PROSITE" id="PS50106">
    <property type="entry name" value="PDZ"/>
    <property type="match status" value="1"/>
</dbReference>
<evidence type="ECO:0000259" key="3">
    <source>
        <dbReference type="PROSITE" id="PS50106"/>
    </source>
</evidence>
<dbReference type="Proteomes" id="UP000649617">
    <property type="component" value="Unassembled WGS sequence"/>
</dbReference>
<dbReference type="Pfam" id="PF17820">
    <property type="entry name" value="PDZ_6"/>
    <property type="match status" value="1"/>
</dbReference>
<feature type="compositionally biased region" description="Basic and acidic residues" evidence="2">
    <location>
        <begin position="223"/>
        <end position="235"/>
    </location>
</feature>
<feature type="region of interest" description="Disordered" evidence="2">
    <location>
        <begin position="212"/>
        <end position="235"/>
    </location>
</feature>
<dbReference type="SMART" id="SM00228">
    <property type="entry name" value="PDZ"/>
    <property type="match status" value="1"/>
</dbReference>
<evidence type="ECO:0000313" key="4">
    <source>
        <dbReference type="EMBL" id="CAE7347561.1"/>
    </source>
</evidence>
<name>A0A812PL26_SYMPI</name>
<dbReference type="EMBL" id="CAJNIZ010013359">
    <property type="protein sequence ID" value="CAE7347561.1"/>
    <property type="molecule type" value="Genomic_DNA"/>
</dbReference>
<sequence>MPGLRPSVRDHDEKELVVEDSVESLGFGFVDLPPTKFAPVVIKTVKKDSWAADAGILAGSELLELNGQEVGRMSADDFRAALKQRPLRVKLAPPMAEAWKQVANFQQQVVALSLQKVHLQQALKDESDRVKRELGICTAMEKSNSLQNKAQRIKDLAVRDQERRDMESQLASLQAQLDTKTAEVETLQQSLEAERARGAEAAALRAELEALKANGSQSGEDANFSRREEDLEEERVQLQEMKATLDADSKALQLAKKQNASERSELEVLRTQLEAKSSAQDEREAVLERGAGAT</sequence>
<keyword evidence="1" id="KW-0175">Coiled coil</keyword>
<feature type="domain" description="PDZ" evidence="3">
    <location>
        <begin position="15"/>
        <end position="91"/>
    </location>
</feature>
<dbReference type="Gene3D" id="2.30.42.10">
    <property type="match status" value="1"/>
</dbReference>
<proteinExistence type="predicted"/>
<keyword evidence="5" id="KW-1185">Reference proteome</keyword>
<dbReference type="SUPFAM" id="SSF50156">
    <property type="entry name" value="PDZ domain-like"/>
    <property type="match status" value="1"/>
</dbReference>
<evidence type="ECO:0000256" key="1">
    <source>
        <dbReference type="SAM" id="Coils"/>
    </source>
</evidence>
<reference evidence="4" key="1">
    <citation type="submission" date="2021-02" db="EMBL/GenBank/DDBJ databases">
        <authorList>
            <person name="Dougan E. K."/>
            <person name="Rhodes N."/>
            <person name="Thang M."/>
            <person name="Chan C."/>
        </authorList>
    </citation>
    <scope>NUCLEOTIDE SEQUENCE</scope>
</reference>
<evidence type="ECO:0000313" key="5">
    <source>
        <dbReference type="Proteomes" id="UP000649617"/>
    </source>
</evidence>
<accession>A0A812PL26</accession>
<comment type="caution">
    <text evidence="4">The sequence shown here is derived from an EMBL/GenBank/DDBJ whole genome shotgun (WGS) entry which is preliminary data.</text>
</comment>
<gene>
    <name evidence="4" type="ORF">SPIL2461_LOCUS8244</name>
</gene>
<dbReference type="AlphaFoldDB" id="A0A812PL26"/>
<organism evidence="4 5">
    <name type="scientific">Symbiodinium pilosum</name>
    <name type="common">Dinoflagellate</name>
    <dbReference type="NCBI Taxonomy" id="2952"/>
    <lineage>
        <taxon>Eukaryota</taxon>
        <taxon>Sar</taxon>
        <taxon>Alveolata</taxon>
        <taxon>Dinophyceae</taxon>
        <taxon>Suessiales</taxon>
        <taxon>Symbiodiniaceae</taxon>
        <taxon>Symbiodinium</taxon>
    </lineage>
</organism>
<feature type="region of interest" description="Disordered" evidence="2">
    <location>
        <begin position="273"/>
        <end position="294"/>
    </location>
</feature>
<dbReference type="InterPro" id="IPR036034">
    <property type="entry name" value="PDZ_sf"/>
</dbReference>
<protein>
    <recommendedName>
        <fullName evidence="3">PDZ domain-containing protein</fullName>
    </recommendedName>
</protein>
<evidence type="ECO:0000256" key="2">
    <source>
        <dbReference type="SAM" id="MobiDB-lite"/>
    </source>
</evidence>
<feature type="coiled-coil region" evidence="1">
    <location>
        <begin position="156"/>
        <end position="197"/>
    </location>
</feature>
<dbReference type="InterPro" id="IPR001478">
    <property type="entry name" value="PDZ"/>
</dbReference>
<dbReference type="OrthoDB" id="431225at2759"/>
<dbReference type="InterPro" id="IPR041489">
    <property type="entry name" value="PDZ_6"/>
</dbReference>